<dbReference type="InterPro" id="IPR001680">
    <property type="entry name" value="WD40_rpt"/>
</dbReference>
<accession>A0AAV2FX49</accession>
<keyword evidence="3" id="KW-0698">rRNA processing</keyword>
<evidence type="ECO:0000313" key="11">
    <source>
        <dbReference type="EMBL" id="CAL1402889.1"/>
    </source>
</evidence>
<dbReference type="Pfam" id="PF00400">
    <property type="entry name" value="WD40"/>
    <property type="match status" value="4"/>
</dbReference>
<proteinExistence type="inferred from homology"/>
<dbReference type="PROSITE" id="PS50294">
    <property type="entry name" value="WD_REPEATS_REGION"/>
    <property type="match status" value="2"/>
</dbReference>
<evidence type="ECO:0000313" key="12">
    <source>
        <dbReference type="Proteomes" id="UP001497516"/>
    </source>
</evidence>
<comment type="subcellular location">
    <subcellularLocation>
        <location evidence="1">Nucleus</location>
        <location evidence="1">Nucleolus</location>
    </subcellularLocation>
</comment>
<evidence type="ECO:0000256" key="8">
    <source>
        <dbReference type="ARBA" id="ARBA00023274"/>
    </source>
</evidence>
<organism evidence="11 12">
    <name type="scientific">Linum trigynum</name>
    <dbReference type="NCBI Taxonomy" id="586398"/>
    <lineage>
        <taxon>Eukaryota</taxon>
        <taxon>Viridiplantae</taxon>
        <taxon>Streptophyta</taxon>
        <taxon>Embryophyta</taxon>
        <taxon>Tracheophyta</taxon>
        <taxon>Spermatophyta</taxon>
        <taxon>Magnoliopsida</taxon>
        <taxon>eudicotyledons</taxon>
        <taxon>Gunneridae</taxon>
        <taxon>Pentapetalae</taxon>
        <taxon>rosids</taxon>
        <taxon>fabids</taxon>
        <taxon>Malpighiales</taxon>
        <taxon>Linaceae</taxon>
        <taxon>Linum</taxon>
    </lineage>
</organism>
<sequence length="510" mass="56311">MKDKAPAKRGPGGPRGNKSKSNGDSFFKPDSKRRRKGGFRDDDIESGESDQENGYPGSDASSGHGDEDEEIDEYADETAAEKKVRLGKEALQKFMAIEKKFAEEDDGEVEEGIGYEKEGERDSLVARKLMKEQLEESGRLRRDVASRVQKPETGDGFRYLVKHTHPVTAVCLSDDELRGFSASKDGSIVHWDIESGKSERYKWPTDKILKSHGAKNPEGRATKHSKSVLALAVSPDGRYLASGGSDRHIHLWDTRTREHVQAFPGHRGAVSCLAFRHGTSELFSGSFDRSIKIWNVADRTYISTLFGHQSDVLNVDCLRKERVLAVGRDRTMQFFKVPEESRVIFRSSTSALESCCLIDYEDFFSGSDDGSVELRTVQRKKPVSVIKNAHALASDLKNEENDNRKPSNAYSWVSSVAACRGSDLAASGAGNGSVRLWAIDSSPKGKAIRPLFDLPLVGFVNSMAFAKSGKFLVAGVGKEPRLGRWGKISDAQNGVAIQRLKLSEEDLSKF</sequence>
<dbReference type="InterPro" id="IPR015943">
    <property type="entry name" value="WD40/YVTN_repeat-like_dom_sf"/>
</dbReference>
<keyword evidence="12" id="KW-1185">Reference proteome</keyword>
<evidence type="ECO:0000256" key="7">
    <source>
        <dbReference type="ARBA" id="ARBA00023242"/>
    </source>
</evidence>
<dbReference type="PROSITE" id="PS00678">
    <property type="entry name" value="WD_REPEATS_1"/>
    <property type="match status" value="2"/>
</dbReference>
<dbReference type="InterPro" id="IPR020472">
    <property type="entry name" value="WD40_PAC1"/>
</dbReference>
<dbReference type="AlphaFoldDB" id="A0AAV2FX49"/>
<feature type="repeat" description="WD" evidence="9">
    <location>
        <begin position="160"/>
        <end position="201"/>
    </location>
</feature>
<protein>
    <recommendedName>
        <fullName evidence="13">U3 snoRNP-associated protein-like EMB2271</fullName>
    </recommendedName>
</protein>
<keyword evidence="8" id="KW-0687">Ribonucleoprotein</keyword>
<evidence type="ECO:0008006" key="13">
    <source>
        <dbReference type="Google" id="ProtNLM"/>
    </source>
</evidence>
<evidence type="ECO:0000256" key="9">
    <source>
        <dbReference type="PROSITE-ProRule" id="PRU00221"/>
    </source>
</evidence>
<feature type="region of interest" description="Disordered" evidence="10">
    <location>
        <begin position="1"/>
        <end position="80"/>
    </location>
</feature>
<keyword evidence="7" id="KW-0539">Nucleus</keyword>
<keyword evidence="5" id="KW-0677">Repeat</keyword>
<keyword evidence="6" id="KW-0694">RNA-binding</keyword>
<feature type="compositionally biased region" description="Acidic residues" evidence="10">
    <location>
        <begin position="42"/>
        <end position="51"/>
    </location>
</feature>
<evidence type="ECO:0000256" key="1">
    <source>
        <dbReference type="ARBA" id="ARBA00004604"/>
    </source>
</evidence>
<dbReference type="GO" id="GO:0034511">
    <property type="term" value="F:U3 snoRNA binding"/>
    <property type="evidence" value="ECO:0007669"/>
    <property type="project" value="InterPro"/>
</dbReference>
<dbReference type="SMART" id="SM00320">
    <property type="entry name" value="WD40"/>
    <property type="match status" value="6"/>
</dbReference>
<dbReference type="PROSITE" id="PS50082">
    <property type="entry name" value="WD_REPEATS_2"/>
    <property type="match status" value="3"/>
</dbReference>
<dbReference type="GO" id="GO:0032040">
    <property type="term" value="C:small-subunit processome"/>
    <property type="evidence" value="ECO:0007669"/>
    <property type="project" value="TreeGrafter"/>
</dbReference>
<reference evidence="11 12" key="1">
    <citation type="submission" date="2024-04" db="EMBL/GenBank/DDBJ databases">
        <authorList>
            <person name="Fracassetti M."/>
        </authorList>
    </citation>
    <scope>NUCLEOTIDE SEQUENCE [LARGE SCALE GENOMIC DNA]</scope>
</reference>
<dbReference type="Gene3D" id="2.130.10.10">
    <property type="entry name" value="YVTN repeat-like/Quinoprotein amine dehydrogenase"/>
    <property type="match status" value="1"/>
</dbReference>
<dbReference type="InterPro" id="IPR036322">
    <property type="entry name" value="WD40_repeat_dom_sf"/>
</dbReference>
<dbReference type="FunFam" id="2.130.10.10:FF:000483">
    <property type="entry name" value="U3 snoRNP-associated protein-like EMB2271"/>
    <property type="match status" value="1"/>
</dbReference>
<dbReference type="InterPro" id="IPR019775">
    <property type="entry name" value="WD40_repeat_CS"/>
</dbReference>
<feature type="compositionally biased region" description="Acidic residues" evidence="10">
    <location>
        <begin position="66"/>
        <end position="78"/>
    </location>
</feature>
<dbReference type="EMBL" id="OZ034820">
    <property type="protein sequence ID" value="CAL1402889.1"/>
    <property type="molecule type" value="Genomic_DNA"/>
</dbReference>
<feature type="repeat" description="WD" evidence="9">
    <location>
        <begin position="221"/>
        <end position="262"/>
    </location>
</feature>
<evidence type="ECO:0000256" key="5">
    <source>
        <dbReference type="ARBA" id="ARBA00022737"/>
    </source>
</evidence>
<keyword evidence="4 9" id="KW-0853">WD repeat</keyword>
<name>A0AAV2FX49_9ROSI</name>
<dbReference type="PANTHER" id="PTHR19865">
    <property type="entry name" value="U3 SMALL NUCLEOLAR RNA INTERACTING PROTEIN 2"/>
    <property type="match status" value="1"/>
</dbReference>
<evidence type="ECO:0000256" key="2">
    <source>
        <dbReference type="ARBA" id="ARBA00006777"/>
    </source>
</evidence>
<comment type="similarity">
    <text evidence="2">Belongs to the WD repeat RRP9 family.</text>
</comment>
<dbReference type="PRINTS" id="PR00320">
    <property type="entry name" value="GPROTEINBRPT"/>
</dbReference>
<evidence type="ECO:0000256" key="3">
    <source>
        <dbReference type="ARBA" id="ARBA00022552"/>
    </source>
</evidence>
<feature type="repeat" description="WD" evidence="9">
    <location>
        <begin position="263"/>
        <end position="304"/>
    </location>
</feature>
<dbReference type="InterPro" id="IPR039241">
    <property type="entry name" value="Rrp9-like"/>
</dbReference>
<evidence type="ECO:0000256" key="6">
    <source>
        <dbReference type="ARBA" id="ARBA00022884"/>
    </source>
</evidence>
<dbReference type="SUPFAM" id="SSF50978">
    <property type="entry name" value="WD40 repeat-like"/>
    <property type="match status" value="1"/>
</dbReference>
<gene>
    <name evidence="11" type="ORF">LTRI10_LOCUS42856</name>
</gene>
<dbReference type="GO" id="GO:0006364">
    <property type="term" value="P:rRNA processing"/>
    <property type="evidence" value="ECO:0007669"/>
    <property type="project" value="UniProtKB-KW"/>
</dbReference>
<dbReference type="PANTHER" id="PTHR19865:SF0">
    <property type="entry name" value="U3 SMALL NUCLEOLAR RNA-INTERACTING PROTEIN 2"/>
    <property type="match status" value="1"/>
</dbReference>
<evidence type="ECO:0000256" key="4">
    <source>
        <dbReference type="ARBA" id="ARBA00022574"/>
    </source>
</evidence>
<evidence type="ECO:0000256" key="10">
    <source>
        <dbReference type="SAM" id="MobiDB-lite"/>
    </source>
</evidence>
<dbReference type="CDD" id="cd00200">
    <property type="entry name" value="WD40"/>
    <property type="match status" value="1"/>
</dbReference>
<dbReference type="Proteomes" id="UP001497516">
    <property type="component" value="Chromosome 7"/>
</dbReference>